<feature type="transmembrane region" description="Helical" evidence="1">
    <location>
        <begin position="127"/>
        <end position="155"/>
    </location>
</feature>
<proteinExistence type="predicted"/>
<dbReference type="GO" id="GO:0005886">
    <property type="term" value="C:plasma membrane"/>
    <property type="evidence" value="ECO:0007669"/>
    <property type="project" value="UniProtKB-SubCell"/>
</dbReference>
<organism evidence="2">
    <name type="scientific">freshwater metagenome</name>
    <dbReference type="NCBI Taxonomy" id="449393"/>
    <lineage>
        <taxon>unclassified sequences</taxon>
        <taxon>metagenomes</taxon>
        <taxon>ecological metagenomes</taxon>
    </lineage>
</organism>
<feature type="transmembrane region" description="Helical" evidence="1">
    <location>
        <begin position="72"/>
        <end position="96"/>
    </location>
</feature>
<keyword evidence="1" id="KW-0812">Transmembrane</keyword>
<sequence length="283" mass="29823">MSTPTTPASTRLPGRPLTLRAETGRQLRRRRTLWTFGLLLALPLIIVGAFALGDGDRDADADRFVDLATGGAANFAVFTTAVSASFLLLVVAALFVGDSLPSEASWSTLRYLLVAPVPRSRLLATKLVIGLVSTALAVVVLIGWSLLVGLVFYGADAFTGLDGSTLEWGTFAGRIALIAAYLVVVLLPVGAIAFCLGVRTDAPLAAVGGAVLVTIVSAILDQIENLGSLRNALPLHDASAWFGLLRQDVVWDDLVDGTLWSLVYAVGFTALGFVLFARKDVLS</sequence>
<dbReference type="EMBL" id="CAEZYQ010000007">
    <property type="protein sequence ID" value="CAB4738878.1"/>
    <property type="molecule type" value="Genomic_DNA"/>
</dbReference>
<keyword evidence="1" id="KW-0472">Membrane</keyword>
<dbReference type="Pfam" id="PF12730">
    <property type="entry name" value="ABC2_membrane_4"/>
    <property type="match status" value="1"/>
</dbReference>
<protein>
    <submittedName>
        <fullName evidence="2">Unannotated protein</fullName>
    </submittedName>
</protein>
<keyword evidence="1" id="KW-1133">Transmembrane helix</keyword>
<dbReference type="AlphaFoldDB" id="A0A6J6SW29"/>
<feature type="transmembrane region" description="Helical" evidence="1">
    <location>
        <begin position="203"/>
        <end position="220"/>
    </location>
</feature>
<reference evidence="2" key="1">
    <citation type="submission" date="2020-05" db="EMBL/GenBank/DDBJ databases">
        <authorList>
            <person name="Chiriac C."/>
            <person name="Salcher M."/>
            <person name="Ghai R."/>
            <person name="Kavagutti S V."/>
        </authorList>
    </citation>
    <scope>NUCLEOTIDE SEQUENCE</scope>
</reference>
<feature type="transmembrane region" description="Helical" evidence="1">
    <location>
        <begin position="175"/>
        <end position="196"/>
    </location>
</feature>
<feature type="transmembrane region" description="Helical" evidence="1">
    <location>
        <begin position="259"/>
        <end position="277"/>
    </location>
</feature>
<gene>
    <name evidence="2" type="ORF">UFOPK2761_01110</name>
</gene>
<evidence type="ECO:0000313" key="2">
    <source>
        <dbReference type="EMBL" id="CAB4738878.1"/>
    </source>
</evidence>
<name>A0A6J6SW29_9ZZZZ</name>
<evidence type="ECO:0000256" key="1">
    <source>
        <dbReference type="SAM" id="Phobius"/>
    </source>
</evidence>
<feature type="transmembrane region" description="Helical" evidence="1">
    <location>
        <begin position="33"/>
        <end position="52"/>
    </location>
</feature>
<dbReference type="PANTHER" id="PTHR37305">
    <property type="entry name" value="INTEGRAL MEMBRANE PROTEIN-RELATED"/>
    <property type="match status" value="1"/>
</dbReference>
<dbReference type="GO" id="GO:0140359">
    <property type="term" value="F:ABC-type transporter activity"/>
    <property type="evidence" value="ECO:0007669"/>
    <property type="project" value="InterPro"/>
</dbReference>
<dbReference type="PANTHER" id="PTHR37305:SF1">
    <property type="entry name" value="MEMBRANE PROTEIN"/>
    <property type="match status" value="1"/>
</dbReference>
<accession>A0A6J6SW29</accession>